<accession>A8ZKK4</accession>
<dbReference type="KEGG" id="amr:AM1_A0200"/>
<gene>
    <name evidence="1" type="ordered locus">AM1_A0200</name>
</gene>
<keyword evidence="1" id="KW-0614">Plasmid</keyword>
<geneLocation type="plasmid" evidence="1 2">
    <name>pREB1</name>
</geneLocation>
<dbReference type="HOGENOM" id="CLU_3113329_0_0_3"/>
<evidence type="ECO:0000313" key="1">
    <source>
        <dbReference type="EMBL" id="ABW31704.1"/>
    </source>
</evidence>
<evidence type="ECO:0000313" key="2">
    <source>
        <dbReference type="Proteomes" id="UP000000268"/>
    </source>
</evidence>
<name>A8ZKK4_ACAM1</name>
<reference evidence="1 2" key="1">
    <citation type="journal article" date="2008" name="Proc. Natl. Acad. Sci. U.S.A.">
        <title>Niche adaptation and genome expansion in the chlorophyll d-producing cyanobacterium Acaryochloris marina.</title>
        <authorList>
            <person name="Swingley W.D."/>
            <person name="Chen M."/>
            <person name="Cheung P.C."/>
            <person name="Conrad A.L."/>
            <person name="Dejesa L.C."/>
            <person name="Hao J."/>
            <person name="Honchak B.M."/>
            <person name="Karbach L.E."/>
            <person name="Kurdoglu A."/>
            <person name="Lahiri S."/>
            <person name="Mastrian S.D."/>
            <person name="Miyashita H."/>
            <person name="Page L."/>
            <person name="Ramakrishna P."/>
            <person name="Satoh S."/>
            <person name="Sattley W.M."/>
            <person name="Shimada Y."/>
            <person name="Taylor H.L."/>
            <person name="Tomo T."/>
            <person name="Tsuchiya T."/>
            <person name="Wang Z.T."/>
            <person name="Raymond J."/>
            <person name="Mimuro M."/>
            <person name="Blankenship R.E."/>
            <person name="Touchman J.W."/>
        </authorList>
    </citation>
    <scope>NUCLEOTIDE SEQUENCE [LARGE SCALE GENOMIC DNA]</scope>
    <source>
        <strain evidence="2">MBIC 11017</strain>
        <plasmid evidence="2">Plasmid pREB1</plasmid>
    </source>
</reference>
<dbReference type="Proteomes" id="UP000000268">
    <property type="component" value="Plasmid pREB1"/>
</dbReference>
<dbReference type="EMBL" id="CP000838">
    <property type="protein sequence ID" value="ABW31704.1"/>
    <property type="molecule type" value="Genomic_DNA"/>
</dbReference>
<dbReference type="AlphaFoldDB" id="A8ZKK4"/>
<keyword evidence="2" id="KW-1185">Reference proteome</keyword>
<proteinExistence type="predicted"/>
<sequence length="50" mass="5709">MTVMATQPTTSKRQDLCLWQSAMLDRLRRLWLLESRIPPASAVGVDQHSL</sequence>
<protein>
    <submittedName>
        <fullName evidence="1">Uncharacterized protein</fullName>
    </submittedName>
</protein>
<organism evidence="1 2">
    <name type="scientific">Acaryochloris marina (strain MBIC 11017)</name>
    <dbReference type="NCBI Taxonomy" id="329726"/>
    <lineage>
        <taxon>Bacteria</taxon>
        <taxon>Bacillati</taxon>
        <taxon>Cyanobacteriota</taxon>
        <taxon>Cyanophyceae</taxon>
        <taxon>Acaryochloridales</taxon>
        <taxon>Acaryochloridaceae</taxon>
        <taxon>Acaryochloris</taxon>
    </lineage>
</organism>